<dbReference type="KEGG" id="lbc:LACBIDRAFT_324501"/>
<sequence length="196" mass="21737">MSSWRRMVVTKYSRHNTSCLTLSSPHLVSDLHLQSGNCGGSNSVLPPVEKRFLQTIRPVDLTSCIHIDNHNTLRRFPGTFLYNSRSCLIILTLPITVPIHDGGTATVLLHTQGWIVQLRQVSPTQEAPLGCESLNGRKMLACPLPTLLSSGPSSSSVRISDGSKYCWHVAPAISRFSFVPYALVHFGNVGEDWWER</sequence>
<gene>
    <name evidence="1" type="ORF">LACBIDRAFT_324501</name>
</gene>
<dbReference type="GeneID" id="6073160"/>
<proteinExistence type="predicted"/>
<protein>
    <submittedName>
        <fullName evidence="1">Predicted protein</fullName>
    </submittedName>
</protein>
<evidence type="ECO:0000313" key="1">
    <source>
        <dbReference type="EMBL" id="EDR11736.1"/>
    </source>
</evidence>
<reference evidence="1 2" key="1">
    <citation type="journal article" date="2008" name="Nature">
        <title>The genome of Laccaria bicolor provides insights into mycorrhizal symbiosis.</title>
        <authorList>
            <person name="Martin F."/>
            <person name="Aerts A."/>
            <person name="Ahren D."/>
            <person name="Brun A."/>
            <person name="Danchin E.G.J."/>
            <person name="Duchaussoy F."/>
            <person name="Gibon J."/>
            <person name="Kohler A."/>
            <person name="Lindquist E."/>
            <person name="Pereda V."/>
            <person name="Salamov A."/>
            <person name="Shapiro H.J."/>
            <person name="Wuyts J."/>
            <person name="Blaudez D."/>
            <person name="Buee M."/>
            <person name="Brokstein P."/>
            <person name="Canbaeck B."/>
            <person name="Cohen D."/>
            <person name="Courty P.E."/>
            <person name="Coutinho P.M."/>
            <person name="Delaruelle C."/>
            <person name="Detter J.C."/>
            <person name="Deveau A."/>
            <person name="DiFazio S."/>
            <person name="Duplessis S."/>
            <person name="Fraissinet-Tachet L."/>
            <person name="Lucic E."/>
            <person name="Frey-Klett P."/>
            <person name="Fourrey C."/>
            <person name="Feussner I."/>
            <person name="Gay G."/>
            <person name="Grimwood J."/>
            <person name="Hoegger P.J."/>
            <person name="Jain P."/>
            <person name="Kilaru S."/>
            <person name="Labbe J."/>
            <person name="Lin Y.C."/>
            <person name="Legue V."/>
            <person name="Le Tacon F."/>
            <person name="Marmeisse R."/>
            <person name="Melayah D."/>
            <person name="Montanini B."/>
            <person name="Muratet M."/>
            <person name="Nehls U."/>
            <person name="Niculita-Hirzel H."/>
            <person name="Oudot-Le Secq M.P."/>
            <person name="Peter M."/>
            <person name="Quesneville H."/>
            <person name="Rajashekar B."/>
            <person name="Reich M."/>
            <person name="Rouhier N."/>
            <person name="Schmutz J."/>
            <person name="Yin T."/>
            <person name="Chalot M."/>
            <person name="Henrissat B."/>
            <person name="Kuees U."/>
            <person name="Lucas S."/>
            <person name="Van de Peer Y."/>
            <person name="Podila G.K."/>
            <person name="Polle A."/>
            <person name="Pukkila P.J."/>
            <person name="Richardson P.M."/>
            <person name="Rouze P."/>
            <person name="Sanders I.R."/>
            <person name="Stajich J.E."/>
            <person name="Tunlid A."/>
            <person name="Tuskan G."/>
            <person name="Grigoriev I.V."/>
        </authorList>
    </citation>
    <scope>NUCLEOTIDE SEQUENCE [LARGE SCALE GENOMIC DNA]</scope>
    <source>
        <strain evidence="2">S238N-H82 / ATCC MYA-4686</strain>
    </source>
</reference>
<keyword evidence="2" id="KW-1185">Reference proteome</keyword>
<evidence type="ECO:0000313" key="2">
    <source>
        <dbReference type="Proteomes" id="UP000001194"/>
    </source>
</evidence>
<dbReference type="AlphaFoldDB" id="B0D209"/>
<dbReference type="InParanoid" id="B0D209"/>
<name>B0D209_LACBS</name>
<dbReference type="RefSeq" id="XP_001877633.1">
    <property type="nucleotide sequence ID" value="XM_001877598.1"/>
</dbReference>
<dbReference type="HOGENOM" id="CLU_1390453_0_0_1"/>
<organism evidence="2">
    <name type="scientific">Laccaria bicolor (strain S238N-H82 / ATCC MYA-4686)</name>
    <name type="common">Bicoloured deceiver</name>
    <name type="synonym">Laccaria laccata var. bicolor</name>
    <dbReference type="NCBI Taxonomy" id="486041"/>
    <lineage>
        <taxon>Eukaryota</taxon>
        <taxon>Fungi</taxon>
        <taxon>Dikarya</taxon>
        <taxon>Basidiomycota</taxon>
        <taxon>Agaricomycotina</taxon>
        <taxon>Agaricomycetes</taxon>
        <taxon>Agaricomycetidae</taxon>
        <taxon>Agaricales</taxon>
        <taxon>Agaricineae</taxon>
        <taxon>Hydnangiaceae</taxon>
        <taxon>Laccaria</taxon>
    </lineage>
</organism>
<accession>B0D209</accession>
<dbReference type="EMBL" id="DS547095">
    <property type="protein sequence ID" value="EDR11736.1"/>
    <property type="molecule type" value="Genomic_DNA"/>
</dbReference>
<dbReference type="Proteomes" id="UP000001194">
    <property type="component" value="Unassembled WGS sequence"/>
</dbReference>